<dbReference type="EMBL" id="MW117965">
    <property type="protein sequence ID" value="QPB08010.1"/>
    <property type="molecule type" value="Genomic_DNA"/>
</dbReference>
<dbReference type="Proteomes" id="UP000663144">
    <property type="component" value="Segment"/>
</dbReference>
<name>A0A873WA87_9CAUD</name>
<dbReference type="GeneID" id="77946706"/>
<dbReference type="InterPro" id="IPR031868">
    <property type="entry name" value="Phage_clamp_gp62"/>
</dbReference>
<evidence type="ECO:0000313" key="1">
    <source>
        <dbReference type="EMBL" id="QPB08010.1"/>
    </source>
</evidence>
<evidence type="ECO:0000313" key="2">
    <source>
        <dbReference type="Proteomes" id="UP000663144"/>
    </source>
</evidence>
<dbReference type="Gene3D" id="1.20.272.50">
    <property type="entry name" value="Bacteriophage clamp loader A subunit, A' domain"/>
    <property type="match status" value="1"/>
</dbReference>
<dbReference type="Pfam" id="PF16790">
    <property type="entry name" value="Phage_clamp_A"/>
    <property type="match status" value="1"/>
</dbReference>
<proteinExistence type="predicted"/>
<accession>A0A873WA87</accession>
<reference evidence="1" key="1">
    <citation type="submission" date="2020-10" db="EMBL/GenBank/DDBJ databases">
        <title>The Isolation and Genome Sequence of a Novel Cyanophage S-H38 from the Yellow Sea, China.</title>
        <authorList>
            <person name="Jiang T."/>
        </authorList>
    </citation>
    <scope>NUCLEOTIDE SEQUENCE</scope>
</reference>
<dbReference type="KEGG" id="vg:77946706"/>
<dbReference type="GO" id="GO:0003677">
    <property type="term" value="F:DNA binding"/>
    <property type="evidence" value="ECO:0007669"/>
    <property type="project" value="InterPro"/>
</dbReference>
<dbReference type="GO" id="GO:0006260">
    <property type="term" value="P:DNA replication"/>
    <property type="evidence" value="ECO:0007669"/>
    <property type="project" value="InterPro"/>
</dbReference>
<keyword evidence="2" id="KW-1185">Reference proteome</keyword>
<sequence>MKYELKDWLNSINQTKENIMDQDPDASGYPAYVVNRCLSGFMECILYVNEMNINHQLDTKLQYDFYINTLRAKKRFSPWIRKEALDDLDLVKRYYGYSNEKAKSALALLSKSQLKQIELKLNTGGKR</sequence>
<dbReference type="RefSeq" id="YP_010670501.1">
    <property type="nucleotide sequence ID" value="NC_070964.1"/>
</dbReference>
<organism evidence="1 2">
    <name type="scientific">Synechococcus phage S-H38</name>
    <dbReference type="NCBI Taxonomy" id="2783673"/>
    <lineage>
        <taxon>Viruses</taxon>
        <taxon>Duplodnaviria</taxon>
        <taxon>Heunggongvirae</taxon>
        <taxon>Uroviricota</taxon>
        <taxon>Caudoviricetes</taxon>
        <taxon>Pantevenvirales</taxon>
        <taxon>Kyanoviridae</taxon>
        <taxon>Yellowseavirus</taxon>
        <taxon>Yellowseavirus thirtyeight</taxon>
    </lineage>
</organism>
<protein>
    <submittedName>
        <fullName evidence="1">DNA polymerase clamp loader subunit</fullName>
    </submittedName>
</protein>